<evidence type="ECO:0000256" key="5">
    <source>
        <dbReference type="ARBA" id="ARBA00022691"/>
    </source>
</evidence>
<dbReference type="GO" id="GO:0009007">
    <property type="term" value="F:site-specific DNA-methyltransferase (adenine-specific) activity"/>
    <property type="evidence" value="ECO:0007669"/>
    <property type="project" value="UniProtKB-UniRule"/>
</dbReference>
<dbReference type="Gene3D" id="1.10.1020.10">
    <property type="entry name" value="Adenine-specific Methyltransferase, Domain 2"/>
    <property type="match status" value="1"/>
</dbReference>
<evidence type="ECO:0000256" key="6">
    <source>
        <dbReference type="ARBA" id="ARBA00047942"/>
    </source>
</evidence>
<dbReference type="GO" id="GO:1904047">
    <property type="term" value="F:S-adenosyl-L-methionine binding"/>
    <property type="evidence" value="ECO:0007669"/>
    <property type="project" value="TreeGrafter"/>
</dbReference>
<dbReference type="InterPro" id="IPR012327">
    <property type="entry name" value="MeTrfase_D12"/>
</dbReference>
<dbReference type="InterPro" id="IPR002052">
    <property type="entry name" value="DNA_methylase_N6_adenine_CS"/>
</dbReference>
<keyword evidence="9" id="KW-1185">Reference proteome</keyword>
<dbReference type="InterPro" id="IPR012263">
    <property type="entry name" value="M_m6A_EcoRV"/>
</dbReference>
<accession>A0A2N3IEA5</accession>
<dbReference type="PRINTS" id="PR00505">
    <property type="entry name" value="D12N6MTFRASE"/>
</dbReference>
<dbReference type="NCBIfam" id="TIGR00571">
    <property type="entry name" value="dam"/>
    <property type="match status" value="1"/>
</dbReference>
<dbReference type="Pfam" id="PF02086">
    <property type="entry name" value="MethyltransfD12"/>
    <property type="match status" value="1"/>
</dbReference>
<name>A0A2N3IEA5_9BACT</name>
<dbReference type="Proteomes" id="UP000233387">
    <property type="component" value="Unassembled WGS sequence"/>
</dbReference>
<dbReference type="GO" id="GO:0006298">
    <property type="term" value="P:mismatch repair"/>
    <property type="evidence" value="ECO:0007669"/>
    <property type="project" value="TreeGrafter"/>
</dbReference>
<comment type="similarity">
    <text evidence="1 7">Belongs to the N(4)/N(6)-methyltransferase family.</text>
</comment>
<gene>
    <name evidence="8" type="ORF">Rain11_1593</name>
</gene>
<dbReference type="GO" id="GO:0032259">
    <property type="term" value="P:methylation"/>
    <property type="evidence" value="ECO:0007669"/>
    <property type="project" value="UniProtKB-KW"/>
</dbReference>
<dbReference type="AlphaFoldDB" id="A0A2N3IEA5"/>
<evidence type="ECO:0000256" key="4">
    <source>
        <dbReference type="ARBA" id="ARBA00022679"/>
    </source>
</evidence>
<organism evidence="8 9">
    <name type="scientific">Raineya orbicola</name>
    <dbReference type="NCBI Taxonomy" id="2016530"/>
    <lineage>
        <taxon>Bacteria</taxon>
        <taxon>Pseudomonadati</taxon>
        <taxon>Bacteroidota</taxon>
        <taxon>Cytophagia</taxon>
        <taxon>Cytophagales</taxon>
        <taxon>Raineyaceae</taxon>
        <taxon>Raineya</taxon>
    </lineage>
</organism>
<comment type="caution">
    <text evidence="8">The sequence shown here is derived from an EMBL/GenBank/DDBJ whole genome shotgun (WGS) entry which is preliminary data.</text>
</comment>
<dbReference type="GO" id="GO:0043565">
    <property type="term" value="F:sequence-specific DNA binding"/>
    <property type="evidence" value="ECO:0007669"/>
    <property type="project" value="TreeGrafter"/>
</dbReference>
<dbReference type="EMBL" id="NKXO01000023">
    <property type="protein sequence ID" value="PKQ68615.1"/>
    <property type="molecule type" value="Genomic_DNA"/>
</dbReference>
<proteinExistence type="inferred from homology"/>
<evidence type="ECO:0000256" key="3">
    <source>
        <dbReference type="ARBA" id="ARBA00022603"/>
    </source>
</evidence>
<dbReference type="PROSITE" id="PS00092">
    <property type="entry name" value="N6_MTASE"/>
    <property type="match status" value="1"/>
</dbReference>
<sequence length="293" mass="35304">MFYVGDKYKLLKEIKKYFPSEINKFVEPFVGGGSVFLNIKAESYYLNDIDSYLIQIHQFLCKKAHHPEVFFQEIEFWIKKYGFSCSFKKDIVPKELKLQYKKTYYAHFNKTPFEKLKADFNQSEKSDMLKLYLLLIYGFNRMLRFNAKGDFNVPVGNVDFNKNVYQALQNYFEVVKNKKIEWFNQDYRNFLKELYLTSRDFIYLDPPYLITFSEYNKLWTQIQEKELIKTLNELHQKGLRFAVSNVISYKGKTNEVFKKWAENFTIIPIKSNYISYHDNSHKKFEEVLVCNYL</sequence>
<dbReference type="SUPFAM" id="SSF53335">
    <property type="entry name" value="S-adenosyl-L-methionine-dependent methyltransferases"/>
    <property type="match status" value="1"/>
</dbReference>
<evidence type="ECO:0000256" key="7">
    <source>
        <dbReference type="RuleBase" id="RU361257"/>
    </source>
</evidence>
<dbReference type="PIRSF" id="PIRSF000398">
    <property type="entry name" value="M_m6A_EcoRV"/>
    <property type="match status" value="1"/>
</dbReference>
<dbReference type="InterPro" id="IPR023095">
    <property type="entry name" value="Ade_MeTrfase_dom_2"/>
</dbReference>
<evidence type="ECO:0000256" key="1">
    <source>
        <dbReference type="ARBA" id="ARBA00006594"/>
    </source>
</evidence>
<reference evidence="8 9" key="1">
    <citation type="submission" date="2017-06" db="EMBL/GenBank/DDBJ databases">
        <title>Raineya orbicola gen. nov., sp. nov. a slightly thermophilic bacterium of the phylum Bacteroidetes and the description of Raineyaceae fam. nov.</title>
        <authorList>
            <person name="Albuquerque L."/>
            <person name="Polonia A.R.M."/>
            <person name="Barroso C."/>
            <person name="Froufe H.J.C."/>
            <person name="Lage O."/>
            <person name="Lobo-Da-Cunha A."/>
            <person name="Egas C."/>
            <person name="Da Costa M.S."/>
        </authorList>
    </citation>
    <scope>NUCLEOTIDE SEQUENCE [LARGE SCALE GENOMIC DNA]</scope>
    <source>
        <strain evidence="8 9">SPSPC-11</strain>
    </source>
</reference>
<dbReference type="EC" id="2.1.1.72" evidence="2 7"/>
<keyword evidence="4 7" id="KW-0808">Transferase</keyword>
<dbReference type="GO" id="GO:0009307">
    <property type="term" value="P:DNA restriction-modification system"/>
    <property type="evidence" value="ECO:0007669"/>
    <property type="project" value="InterPro"/>
</dbReference>
<protein>
    <recommendedName>
        <fullName evidence="2 7">Site-specific DNA-methyltransferase (adenine-specific)</fullName>
        <ecNumber evidence="2 7">2.1.1.72</ecNumber>
    </recommendedName>
</protein>
<evidence type="ECO:0000256" key="2">
    <source>
        <dbReference type="ARBA" id="ARBA00011900"/>
    </source>
</evidence>
<evidence type="ECO:0000313" key="8">
    <source>
        <dbReference type="EMBL" id="PKQ68615.1"/>
    </source>
</evidence>
<dbReference type="PANTHER" id="PTHR30481:SF3">
    <property type="entry name" value="DNA ADENINE METHYLASE"/>
    <property type="match status" value="1"/>
</dbReference>
<dbReference type="InterPro" id="IPR029063">
    <property type="entry name" value="SAM-dependent_MTases_sf"/>
</dbReference>
<comment type="catalytic activity">
    <reaction evidence="6 7">
        <text>a 2'-deoxyadenosine in DNA + S-adenosyl-L-methionine = an N(6)-methyl-2'-deoxyadenosine in DNA + S-adenosyl-L-homocysteine + H(+)</text>
        <dbReference type="Rhea" id="RHEA:15197"/>
        <dbReference type="Rhea" id="RHEA-COMP:12418"/>
        <dbReference type="Rhea" id="RHEA-COMP:12419"/>
        <dbReference type="ChEBI" id="CHEBI:15378"/>
        <dbReference type="ChEBI" id="CHEBI:57856"/>
        <dbReference type="ChEBI" id="CHEBI:59789"/>
        <dbReference type="ChEBI" id="CHEBI:90615"/>
        <dbReference type="ChEBI" id="CHEBI:90616"/>
        <dbReference type="EC" id="2.1.1.72"/>
    </reaction>
</comment>
<keyword evidence="3 7" id="KW-0489">Methyltransferase</keyword>
<evidence type="ECO:0000313" key="9">
    <source>
        <dbReference type="Proteomes" id="UP000233387"/>
    </source>
</evidence>
<dbReference type="PANTHER" id="PTHR30481">
    <property type="entry name" value="DNA ADENINE METHYLASE"/>
    <property type="match status" value="1"/>
</dbReference>
<keyword evidence="5 7" id="KW-0949">S-adenosyl-L-methionine</keyword>
<dbReference type="Gene3D" id="3.40.50.150">
    <property type="entry name" value="Vaccinia Virus protein VP39"/>
    <property type="match status" value="1"/>
</dbReference>